<dbReference type="InterPro" id="IPR012337">
    <property type="entry name" value="RNaseH-like_sf"/>
</dbReference>
<feature type="domain" description="HAT C-terminal dimerisation" evidence="2">
    <location>
        <begin position="32"/>
        <end position="97"/>
    </location>
</feature>
<protein>
    <recommendedName>
        <fullName evidence="2">HAT C-terminal dimerisation domain-containing protein</fullName>
    </recommendedName>
</protein>
<sequence>MLAGLGSAAAAQGGDLSSDAFDLWLAGSLVLKGNDPVNPHKWWIQQKKSVNTYRGLAHMALDVLSCPTALVNVKRTFSFGRDYVLSKRHKLAPQSISRGMTVAFYSIYKKIKEGMLAKWKQGIKDKNKTKKKLKRKVIVLEDNDKE</sequence>
<gene>
    <name evidence="3" type="ORF">PSTG_00192</name>
</gene>
<dbReference type="GO" id="GO:0046983">
    <property type="term" value="F:protein dimerization activity"/>
    <property type="evidence" value="ECO:0007669"/>
    <property type="project" value="InterPro"/>
</dbReference>
<dbReference type="SUPFAM" id="SSF53098">
    <property type="entry name" value="Ribonuclease H-like"/>
    <property type="match status" value="1"/>
</dbReference>
<keyword evidence="4" id="KW-1185">Reference proteome</keyword>
<name>A0A0L0W6H7_9BASI</name>
<keyword evidence="1" id="KW-0175">Coiled coil</keyword>
<accession>A0A0L0W6H7</accession>
<evidence type="ECO:0000313" key="4">
    <source>
        <dbReference type="Proteomes" id="UP000054564"/>
    </source>
</evidence>
<dbReference type="Pfam" id="PF05699">
    <property type="entry name" value="Dimer_Tnp_hAT"/>
    <property type="match status" value="1"/>
</dbReference>
<proteinExistence type="predicted"/>
<reference evidence="4" key="1">
    <citation type="submission" date="2014-03" db="EMBL/GenBank/DDBJ databases">
        <title>The Genome Sequence of Puccinia striiformis f. sp. tritici PST-78.</title>
        <authorList>
            <consortium name="The Broad Institute Genome Sequencing Platform"/>
            <person name="Cuomo C."/>
            <person name="Hulbert S."/>
            <person name="Chen X."/>
            <person name="Walker B."/>
            <person name="Young S.K."/>
            <person name="Zeng Q."/>
            <person name="Gargeya S."/>
            <person name="Fitzgerald M."/>
            <person name="Haas B."/>
            <person name="Abouelleil A."/>
            <person name="Alvarado L."/>
            <person name="Arachchi H.M."/>
            <person name="Berlin A.M."/>
            <person name="Chapman S.B."/>
            <person name="Goldberg J."/>
            <person name="Griggs A."/>
            <person name="Gujja S."/>
            <person name="Hansen M."/>
            <person name="Howarth C."/>
            <person name="Imamovic A."/>
            <person name="Larimer J."/>
            <person name="McCowan C."/>
            <person name="Montmayeur A."/>
            <person name="Murphy C."/>
            <person name="Neiman D."/>
            <person name="Pearson M."/>
            <person name="Priest M."/>
            <person name="Roberts A."/>
            <person name="Saif S."/>
            <person name="Shea T."/>
            <person name="Sisk P."/>
            <person name="Sykes S."/>
            <person name="Wortman J."/>
            <person name="Nusbaum C."/>
            <person name="Birren B."/>
        </authorList>
    </citation>
    <scope>NUCLEOTIDE SEQUENCE [LARGE SCALE GENOMIC DNA]</scope>
    <source>
        <strain evidence="4">race PST-78</strain>
    </source>
</reference>
<organism evidence="3 4">
    <name type="scientific">Puccinia striiformis f. sp. tritici PST-78</name>
    <dbReference type="NCBI Taxonomy" id="1165861"/>
    <lineage>
        <taxon>Eukaryota</taxon>
        <taxon>Fungi</taxon>
        <taxon>Dikarya</taxon>
        <taxon>Basidiomycota</taxon>
        <taxon>Pucciniomycotina</taxon>
        <taxon>Pucciniomycetes</taxon>
        <taxon>Pucciniales</taxon>
        <taxon>Pucciniaceae</taxon>
        <taxon>Puccinia</taxon>
    </lineage>
</organism>
<dbReference type="EMBL" id="AJIL01000002">
    <property type="protein sequence ID" value="KNF06875.1"/>
    <property type="molecule type" value="Genomic_DNA"/>
</dbReference>
<dbReference type="InterPro" id="IPR008906">
    <property type="entry name" value="HATC_C_dom"/>
</dbReference>
<dbReference type="AlphaFoldDB" id="A0A0L0W6H7"/>
<evidence type="ECO:0000259" key="2">
    <source>
        <dbReference type="Pfam" id="PF05699"/>
    </source>
</evidence>
<feature type="coiled-coil region" evidence="1">
    <location>
        <begin position="116"/>
        <end position="143"/>
    </location>
</feature>
<dbReference type="Proteomes" id="UP000054564">
    <property type="component" value="Unassembled WGS sequence"/>
</dbReference>
<evidence type="ECO:0000313" key="3">
    <source>
        <dbReference type="EMBL" id="KNF06875.1"/>
    </source>
</evidence>
<evidence type="ECO:0000256" key="1">
    <source>
        <dbReference type="SAM" id="Coils"/>
    </source>
</evidence>
<comment type="caution">
    <text evidence="3">The sequence shown here is derived from an EMBL/GenBank/DDBJ whole genome shotgun (WGS) entry which is preliminary data.</text>
</comment>